<feature type="transmembrane region" description="Helical" evidence="1">
    <location>
        <begin position="104"/>
        <end position="133"/>
    </location>
</feature>
<dbReference type="EMBL" id="BMJH01000001">
    <property type="protein sequence ID" value="GGC63948.1"/>
    <property type="molecule type" value="Genomic_DNA"/>
</dbReference>
<gene>
    <name evidence="3" type="ORF">GCM10011410_15490</name>
</gene>
<feature type="domain" description="DUF418" evidence="2">
    <location>
        <begin position="296"/>
        <end position="397"/>
    </location>
</feature>
<evidence type="ECO:0000313" key="3">
    <source>
        <dbReference type="EMBL" id="GGC63948.1"/>
    </source>
</evidence>
<feature type="transmembrane region" description="Helical" evidence="1">
    <location>
        <begin position="145"/>
        <end position="167"/>
    </location>
</feature>
<dbReference type="PANTHER" id="PTHR30590">
    <property type="entry name" value="INNER MEMBRANE PROTEIN"/>
    <property type="match status" value="1"/>
</dbReference>
<reference evidence="3" key="2">
    <citation type="submission" date="2020-09" db="EMBL/GenBank/DDBJ databases">
        <authorList>
            <person name="Sun Q."/>
            <person name="Zhou Y."/>
        </authorList>
    </citation>
    <scope>NUCLEOTIDE SEQUENCE</scope>
    <source>
        <strain evidence="3">CGMCC 1.15478</strain>
    </source>
</reference>
<evidence type="ECO:0000313" key="4">
    <source>
        <dbReference type="Proteomes" id="UP000641514"/>
    </source>
</evidence>
<feature type="transmembrane region" description="Helical" evidence="1">
    <location>
        <begin position="338"/>
        <end position="359"/>
    </location>
</feature>
<dbReference type="AlphaFoldDB" id="A0A916U8P4"/>
<evidence type="ECO:0000256" key="1">
    <source>
        <dbReference type="SAM" id="Phobius"/>
    </source>
</evidence>
<feature type="transmembrane region" description="Helical" evidence="1">
    <location>
        <begin position="308"/>
        <end position="326"/>
    </location>
</feature>
<keyword evidence="4" id="KW-1185">Reference proteome</keyword>
<feature type="transmembrane region" description="Helical" evidence="1">
    <location>
        <begin position="229"/>
        <end position="249"/>
    </location>
</feature>
<protein>
    <recommendedName>
        <fullName evidence="2">DUF418 domain-containing protein</fullName>
    </recommendedName>
</protein>
<accession>A0A916U8P4</accession>
<dbReference type="InterPro" id="IPR007349">
    <property type="entry name" value="DUF418"/>
</dbReference>
<feature type="transmembrane region" description="Helical" evidence="1">
    <location>
        <begin position="34"/>
        <end position="53"/>
    </location>
</feature>
<dbReference type="InterPro" id="IPR052529">
    <property type="entry name" value="Bact_Transport_Assoc"/>
</dbReference>
<keyword evidence="1" id="KW-0472">Membrane</keyword>
<reference evidence="3" key="1">
    <citation type="journal article" date="2014" name="Int. J. Syst. Evol. Microbiol.">
        <title>Complete genome sequence of Corynebacterium casei LMG S-19264T (=DSM 44701T), isolated from a smear-ripened cheese.</title>
        <authorList>
            <consortium name="US DOE Joint Genome Institute (JGI-PGF)"/>
            <person name="Walter F."/>
            <person name="Albersmeier A."/>
            <person name="Kalinowski J."/>
            <person name="Ruckert C."/>
        </authorList>
    </citation>
    <scope>NUCLEOTIDE SEQUENCE</scope>
    <source>
        <strain evidence="3">CGMCC 1.15478</strain>
    </source>
</reference>
<sequence length="410" mass="43878">MSSGLKRINTGEAVDGDESLVAGAASRRLMGVDVARAVAVLGMIVVHTGALVVNPTVTWAFSGRSAILFAVLAGLSLGLLSGGSRVHTGVRLRMDRRNIAMRGCLLLILGLLLAVVPSSVMVILVTYAVLFWIALPALSWTWRRLATVAAVWAVAAPVVSFVVRASVLPETNTIGGVASPFDLFSVDGWVAAVRMTFIDGTYPVLSWVPFVLMGLAIARWGVGRRTAGWTMSAVGIVLAMVGYGASWIAMNIFGLRRVLIAEFDAIPDLSGSEMYEFFTQNGFFGTVPTSHWAWLFTAAPHSGTPFEIIGSGGVALVVVGLALLLARSIPVLLIPLASLGRMPLTVYAGHIVVLGVLYLTDLLTLSTWQFTLFLVVPVVAATLWFRFFDQGPLEKLLSFTTNKFAQRLVT</sequence>
<proteinExistence type="predicted"/>
<feature type="transmembrane region" description="Helical" evidence="1">
    <location>
        <begin position="365"/>
        <end position="385"/>
    </location>
</feature>
<keyword evidence="1" id="KW-0812">Transmembrane</keyword>
<dbReference type="PANTHER" id="PTHR30590:SF3">
    <property type="entry name" value="HYPOTHETICAL MEMBRANE SPANNING PROTEIN"/>
    <property type="match status" value="1"/>
</dbReference>
<feature type="transmembrane region" description="Helical" evidence="1">
    <location>
        <begin position="204"/>
        <end position="222"/>
    </location>
</feature>
<keyword evidence="1" id="KW-1133">Transmembrane helix</keyword>
<comment type="caution">
    <text evidence="3">The sequence shown here is derived from an EMBL/GenBank/DDBJ whole genome shotgun (WGS) entry which is preliminary data.</text>
</comment>
<dbReference type="Pfam" id="PF04235">
    <property type="entry name" value="DUF418"/>
    <property type="match status" value="1"/>
</dbReference>
<dbReference type="Proteomes" id="UP000641514">
    <property type="component" value="Unassembled WGS sequence"/>
</dbReference>
<name>A0A916U8P4_9ACTN</name>
<feature type="transmembrane region" description="Helical" evidence="1">
    <location>
        <begin position="65"/>
        <end position="83"/>
    </location>
</feature>
<organism evidence="3 4">
    <name type="scientific">Hoyosella rhizosphaerae</name>
    <dbReference type="NCBI Taxonomy" id="1755582"/>
    <lineage>
        <taxon>Bacteria</taxon>
        <taxon>Bacillati</taxon>
        <taxon>Actinomycetota</taxon>
        <taxon>Actinomycetes</taxon>
        <taxon>Mycobacteriales</taxon>
        <taxon>Hoyosellaceae</taxon>
        <taxon>Hoyosella</taxon>
    </lineage>
</organism>
<evidence type="ECO:0000259" key="2">
    <source>
        <dbReference type="Pfam" id="PF04235"/>
    </source>
</evidence>
<dbReference type="RefSeq" id="WP_188672289.1">
    <property type="nucleotide sequence ID" value="NZ_BMJH01000001.1"/>
</dbReference>